<reference evidence="2 3" key="1">
    <citation type="submission" date="2024-05" db="EMBL/GenBank/DDBJ databases">
        <authorList>
            <person name="Venkateswaran K."/>
        </authorList>
    </citation>
    <scope>NUCLEOTIDE SEQUENCE [LARGE SCALE GENOMIC DNA]</scope>
    <source>
        <strain evidence="2 3">179-C4-2-HS</strain>
    </source>
</reference>
<accession>A0ABV4Z1N9</accession>
<keyword evidence="1" id="KW-0472">Membrane</keyword>
<feature type="transmembrane region" description="Helical" evidence="1">
    <location>
        <begin position="180"/>
        <end position="197"/>
    </location>
</feature>
<keyword evidence="1" id="KW-1133">Transmembrane helix</keyword>
<feature type="transmembrane region" description="Helical" evidence="1">
    <location>
        <begin position="147"/>
        <end position="174"/>
    </location>
</feature>
<proteinExistence type="predicted"/>
<name>A0ABV4Z1N9_9BACI</name>
<dbReference type="InterPro" id="IPR006938">
    <property type="entry name" value="DUF624"/>
</dbReference>
<dbReference type="Pfam" id="PF04854">
    <property type="entry name" value="DUF624"/>
    <property type="match status" value="1"/>
</dbReference>
<dbReference type="Proteomes" id="UP001241748">
    <property type="component" value="Unassembled WGS sequence"/>
</dbReference>
<feature type="transmembrane region" description="Helical" evidence="1">
    <location>
        <begin position="107"/>
        <end position="135"/>
    </location>
</feature>
<gene>
    <name evidence="2" type="ORF">P5G62_028340</name>
</gene>
<evidence type="ECO:0000256" key="1">
    <source>
        <dbReference type="SAM" id="Phobius"/>
    </source>
</evidence>
<comment type="caution">
    <text evidence="2">The sequence shown here is derived from an EMBL/GenBank/DDBJ whole genome shotgun (WGS) entry which is preliminary data.</text>
</comment>
<feature type="transmembrane region" description="Helical" evidence="1">
    <location>
        <begin position="82"/>
        <end position="101"/>
    </location>
</feature>
<feature type="transmembrane region" description="Helical" evidence="1">
    <location>
        <begin position="26"/>
        <end position="51"/>
    </location>
</feature>
<keyword evidence="3" id="KW-1185">Reference proteome</keyword>
<dbReference type="EMBL" id="JAROBZ020000004">
    <property type="protein sequence ID" value="MFB3171004.1"/>
    <property type="molecule type" value="Genomic_DNA"/>
</dbReference>
<keyword evidence="1" id="KW-0812">Transmembrane</keyword>
<protein>
    <submittedName>
        <fullName evidence="2">YesL family protein</fullName>
    </submittedName>
</protein>
<sequence length="221" mass="25435">MMETKGMLSGIYRVSEKVMMIAYTNILWILFSLLGFVLIGIMPATAAMFAVMRKLIMEEEEEVPIFNLFWNKYKQEFVKANLYGYLLLLVFAVFLLDIMLFQSLDGWLFTFLSILSAGLLLVFFAVVLYFIPLYVHYDLPFFQYIKTAFLLTFIHPIQTVIMIISGAVIGFILLLLPGSIFFFSGSLYCFIVTKTALKVFAHVEEQKEVLEGESQYGEYSI</sequence>
<organism evidence="2 3">
    <name type="scientific">Neobacillus driksii</name>
    <dbReference type="NCBI Taxonomy" id="3035913"/>
    <lineage>
        <taxon>Bacteria</taxon>
        <taxon>Bacillati</taxon>
        <taxon>Bacillota</taxon>
        <taxon>Bacilli</taxon>
        <taxon>Bacillales</taxon>
        <taxon>Bacillaceae</taxon>
        <taxon>Neobacillus</taxon>
    </lineage>
</organism>
<evidence type="ECO:0000313" key="2">
    <source>
        <dbReference type="EMBL" id="MFB3171004.1"/>
    </source>
</evidence>
<evidence type="ECO:0000313" key="3">
    <source>
        <dbReference type="Proteomes" id="UP001241748"/>
    </source>
</evidence>
<dbReference type="RefSeq" id="WP_306075195.1">
    <property type="nucleotide sequence ID" value="NZ_JAROBZ020000004.1"/>
</dbReference>